<dbReference type="RefSeq" id="WP_095504844.1">
    <property type="nucleotide sequence ID" value="NZ_BSNC01000006.1"/>
</dbReference>
<evidence type="ECO:0000313" key="6">
    <source>
        <dbReference type="Proteomes" id="UP001161422"/>
    </source>
</evidence>
<sequence length="296" mass="32381">MLVERVCEQQQDVQVHSRGSDGEPANQANATDRAKLALSSNVYRYRDCKMESSQDLLVVETPVALVYNGVSHVVLMCTNDDLEELAIGFSLTEGIIEHHRDIHDIEVVPSCHGVELHIEIANRCLQKLKSLKRNMLGRTGCGICGTESLERFSKPFKALPTTQSLDMDKIDAAVATLKHNQALNQMTGATHAAAYLSSSGEIQCVFEDVGRHVALDKLIGHICAKEFRGGAILVTSRASYEMVQKTLMAGIEILLAVSAPTEMAVSLARQNNLTLVGFCRSGRANVYSQISRLTRA</sequence>
<keyword evidence="2 3" id="KW-0501">Molybdenum cofactor biosynthesis</keyword>
<feature type="region of interest" description="Disordered" evidence="4">
    <location>
        <begin position="11"/>
        <end position="31"/>
    </location>
</feature>
<organism evidence="5 6">
    <name type="scientific">Paraferrimonas sedimenticola</name>
    <dbReference type="NCBI Taxonomy" id="375674"/>
    <lineage>
        <taxon>Bacteria</taxon>
        <taxon>Pseudomonadati</taxon>
        <taxon>Pseudomonadota</taxon>
        <taxon>Gammaproteobacteria</taxon>
        <taxon>Alteromonadales</taxon>
        <taxon>Ferrimonadaceae</taxon>
        <taxon>Paraferrimonas</taxon>
    </lineage>
</organism>
<reference evidence="5" key="1">
    <citation type="journal article" date="2014" name="Int. J. Syst. Evol. Microbiol.">
        <title>Complete genome sequence of Corynebacterium casei LMG S-19264T (=DSM 44701T), isolated from a smear-ripened cheese.</title>
        <authorList>
            <consortium name="US DOE Joint Genome Institute (JGI-PGF)"/>
            <person name="Walter F."/>
            <person name="Albersmeier A."/>
            <person name="Kalinowski J."/>
            <person name="Ruckert C."/>
        </authorList>
    </citation>
    <scope>NUCLEOTIDE SEQUENCE</scope>
    <source>
        <strain evidence="5">NBRC 101628</strain>
    </source>
</reference>
<dbReference type="Gene3D" id="3.10.20.10">
    <property type="match status" value="1"/>
</dbReference>
<dbReference type="Pfam" id="PF02634">
    <property type="entry name" value="FdhD-NarQ"/>
    <property type="match status" value="1"/>
</dbReference>
<dbReference type="PIRSF" id="PIRSF015626">
    <property type="entry name" value="FdhD"/>
    <property type="match status" value="1"/>
</dbReference>
<evidence type="ECO:0000313" key="5">
    <source>
        <dbReference type="EMBL" id="GLP97305.1"/>
    </source>
</evidence>
<name>A0AA37RXZ7_9GAMM</name>
<keyword evidence="1 3" id="KW-0963">Cytoplasm</keyword>
<protein>
    <recommendedName>
        <fullName evidence="3">Sulfur carrier protein FdhD</fullName>
    </recommendedName>
</protein>
<comment type="caution">
    <text evidence="5">The sequence shown here is derived from an EMBL/GenBank/DDBJ whole genome shotgun (WGS) entry which is preliminary data.</text>
</comment>
<dbReference type="InterPro" id="IPR016193">
    <property type="entry name" value="Cytidine_deaminase-like"/>
</dbReference>
<dbReference type="EMBL" id="BSNC01000006">
    <property type="protein sequence ID" value="GLP97305.1"/>
    <property type="molecule type" value="Genomic_DNA"/>
</dbReference>
<evidence type="ECO:0000256" key="1">
    <source>
        <dbReference type="ARBA" id="ARBA00022490"/>
    </source>
</evidence>
<dbReference type="HAMAP" id="MF_00187">
    <property type="entry name" value="FdhD"/>
    <property type="match status" value="1"/>
</dbReference>
<dbReference type="SUPFAM" id="SSF53927">
    <property type="entry name" value="Cytidine deaminase-like"/>
    <property type="match status" value="1"/>
</dbReference>
<dbReference type="PANTHER" id="PTHR30592">
    <property type="entry name" value="FORMATE DEHYDROGENASE"/>
    <property type="match status" value="1"/>
</dbReference>
<evidence type="ECO:0000256" key="2">
    <source>
        <dbReference type="ARBA" id="ARBA00023150"/>
    </source>
</evidence>
<dbReference type="Gene3D" id="3.40.140.10">
    <property type="entry name" value="Cytidine Deaminase, domain 2"/>
    <property type="match status" value="1"/>
</dbReference>
<comment type="similarity">
    <text evidence="3">Belongs to the FdhD family.</text>
</comment>
<dbReference type="InterPro" id="IPR003786">
    <property type="entry name" value="FdhD"/>
</dbReference>
<dbReference type="AlphaFoldDB" id="A0AA37RXZ7"/>
<feature type="binding site" evidence="3">
    <location>
        <begin position="278"/>
        <end position="283"/>
    </location>
    <ligand>
        <name>Mo-bis(molybdopterin guanine dinucleotide)</name>
        <dbReference type="ChEBI" id="CHEBI:60539"/>
    </ligand>
</feature>
<gene>
    <name evidence="5" type="primary">fdhD-2</name>
    <name evidence="3" type="synonym">fdhD</name>
    <name evidence="5" type="ORF">GCM10007895_26120</name>
</gene>
<dbReference type="Proteomes" id="UP001161422">
    <property type="component" value="Unassembled WGS sequence"/>
</dbReference>
<feature type="active site" description="Cysteine persulfide intermediate" evidence="3">
    <location>
        <position position="141"/>
    </location>
</feature>
<keyword evidence="6" id="KW-1185">Reference proteome</keyword>
<dbReference type="GO" id="GO:0097163">
    <property type="term" value="F:sulfur carrier activity"/>
    <property type="evidence" value="ECO:0007669"/>
    <property type="project" value="UniProtKB-UniRule"/>
</dbReference>
<evidence type="ECO:0000256" key="3">
    <source>
        <dbReference type="HAMAP-Rule" id="MF_00187"/>
    </source>
</evidence>
<evidence type="ECO:0000256" key="4">
    <source>
        <dbReference type="SAM" id="MobiDB-lite"/>
    </source>
</evidence>
<comment type="function">
    <text evidence="3">Required for formate dehydrogenase (FDH) activity. Acts as a sulfur carrier protein that transfers sulfur from IscS to the molybdenum cofactor prior to its insertion into FDH.</text>
</comment>
<dbReference type="PANTHER" id="PTHR30592:SF1">
    <property type="entry name" value="SULFUR CARRIER PROTEIN FDHD"/>
    <property type="match status" value="1"/>
</dbReference>
<accession>A0AA37RXZ7</accession>
<dbReference type="GO" id="GO:0016783">
    <property type="term" value="F:sulfurtransferase activity"/>
    <property type="evidence" value="ECO:0007669"/>
    <property type="project" value="InterPro"/>
</dbReference>
<dbReference type="GO" id="GO:0005737">
    <property type="term" value="C:cytoplasm"/>
    <property type="evidence" value="ECO:0007669"/>
    <property type="project" value="UniProtKB-SubCell"/>
</dbReference>
<reference evidence="5" key="2">
    <citation type="submission" date="2023-01" db="EMBL/GenBank/DDBJ databases">
        <title>Draft genome sequence of Paraferrimonas sedimenticola strain NBRC 101628.</title>
        <authorList>
            <person name="Sun Q."/>
            <person name="Mori K."/>
        </authorList>
    </citation>
    <scope>NUCLEOTIDE SEQUENCE</scope>
    <source>
        <strain evidence="5">NBRC 101628</strain>
    </source>
</reference>
<proteinExistence type="inferred from homology"/>
<dbReference type="GO" id="GO:0006777">
    <property type="term" value="P:Mo-molybdopterin cofactor biosynthetic process"/>
    <property type="evidence" value="ECO:0007669"/>
    <property type="project" value="UniProtKB-UniRule"/>
</dbReference>
<dbReference type="NCBIfam" id="TIGR00129">
    <property type="entry name" value="fdhD_narQ"/>
    <property type="match status" value="1"/>
</dbReference>
<comment type="subcellular location">
    <subcellularLocation>
        <location evidence="3">Cytoplasm</location>
    </subcellularLocation>
</comment>